<reference evidence="4 5" key="1">
    <citation type="submission" date="2019-01" db="EMBL/GenBank/DDBJ databases">
        <title>Ktedonosporobacter rubrisoli SCAWS-G2.</title>
        <authorList>
            <person name="Huang Y."/>
            <person name="Yan B."/>
        </authorList>
    </citation>
    <scope>NUCLEOTIDE SEQUENCE [LARGE SCALE GENOMIC DNA]</scope>
    <source>
        <strain evidence="4 5">SCAWS-G2</strain>
    </source>
</reference>
<dbReference type="Proteomes" id="UP000290365">
    <property type="component" value="Chromosome"/>
</dbReference>
<feature type="domain" description="Carbohydrate kinase PfkB" evidence="3">
    <location>
        <begin position="10"/>
        <end position="115"/>
    </location>
</feature>
<dbReference type="PANTHER" id="PTHR10584">
    <property type="entry name" value="SUGAR KINASE"/>
    <property type="match status" value="1"/>
</dbReference>
<sequence>MVQRSHLDVLVIGTASVDIVFGGMPHWPKLGQEMYVKEFAVGVGSVFNTASTLSRLGLRVGLMTELGNDFFSRYILEEIDKAGICRDFVTINDFPMRTVSICLAHEGERGFVSYVDGHTVMHMADSPASGHNIESEEGAKRWKDRWQQQLREYDIDAVFLYVHPYIHPLLDLFVDRDISIFLDAGWHPEELADERLTEVIKRGHVLMPNQMEAMFMTGTQTAEEAALALAQWVPTAIVKAGARGVVACKNGEIAYCPAFPIKEVVDTTGAGDAFDGGFIYGSLKGYSFMEALRCGTICGSLSTTAPTGTAAVPNAQELEECLQKAF</sequence>
<dbReference type="InterPro" id="IPR011611">
    <property type="entry name" value="PfkB_dom"/>
</dbReference>
<keyword evidence="1" id="KW-0808">Transferase</keyword>
<dbReference type="InterPro" id="IPR029056">
    <property type="entry name" value="Ribokinase-like"/>
</dbReference>
<dbReference type="GO" id="GO:0016301">
    <property type="term" value="F:kinase activity"/>
    <property type="evidence" value="ECO:0007669"/>
    <property type="project" value="UniProtKB-KW"/>
</dbReference>
<dbReference type="InterPro" id="IPR002173">
    <property type="entry name" value="Carboh/pur_kinase_PfkB_CS"/>
</dbReference>
<evidence type="ECO:0000259" key="3">
    <source>
        <dbReference type="Pfam" id="PF00294"/>
    </source>
</evidence>
<dbReference type="Gene3D" id="3.40.1190.20">
    <property type="match status" value="1"/>
</dbReference>
<dbReference type="RefSeq" id="WP_129894114.1">
    <property type="nucleotide sequence ID" value="NZ_CP035758.1"/>
</dbReference>
<dbReference type="OrthoDB" id="9813569at2"/>
<dbReference type="Pfam" id="PF00294">
    <property type="entry name" value="PfkB"/>
    <property type="match status" value="2"/>
</dbReference>
<dbReference type="SUPFAM" id="SSF53613">
    <property type="entry name" value="Ribokinase-like"/>
    <property type="match status" value="1"/>
</dbReference>
<evidence type="ECO:0000256" key="1">
    <source>
        <dbReference type="ARBA" id="ARBA00022679"/>
    </source>
</evidence>
<name>A0A4P6K648_KTERU</name>
<keyword evidence="5" id="KW-1185">Reference proteome</keyword>
<accession>A0A4P6K648</accession>
<organism evidence="4 5">
    <name type="scientific">Ktedonosporobacter rubrisoli</name>
    <dbReference type="NCBI Taxonomy" id="2509675"/>
    <lineage>
        <taxon>Bacteria</taxon>
        <taxon>Bacillati</taxon>
        <taxon>Chloroflexota</taxon>
        <taxon>Ktedonobacteria</taxon>
        <taxon>Ktedonobacterales</taxon>
        <taxon>Ktedonosporobacteraceae</taxon>
        <taxon>Ktedonosporobacter</taxon>
    </lineage>
</organism>
<gene>
    <name evidence="4" type="ORF">EPA93_46635</name>
</gene>
<dbReference type="EMBL" id="CP035758">
    <property type="protein sequence ID" value="QBD83046.1"/>
    <property type="molecule type" value="Genomic_DNA"/>
</dbReference>
<protein>
    <submittedName>
        <fullName evidence="4">Carbohydrate kinase family protein</fullName>
    </submittedName>
</protein>
<proteinExistence type="predicted"/>
<dbReference type="AlphaFoldDB" id="A0A4P6K648"/>
<dbReference type="GO" id="GO:0005829">
    <property type="term" value="C:cytosol"/>
    <property type="evidence" value="ECO:0007669"/>
    <property type="project" value="TreeGrafter"/>
</dbReference>
<dbReference type="PANTHER" id="PTHR10584:SF166">
    <property type="entry name" value="RIBOKINASE"/>
    <property type="match status" value="1"/>
</dbReference>
<dbReference type="KEGG" id="kbs:EPA93_46635"/>
<evidence type="ECO:0000313" key="4">
    <source>
        <dbReference type="EMBL" id="QBD83046.1"/>
    </source>
</evidence>
<evidence type="ECO:0000256" key="2">
    <source>
        <dbReference type="ARBA" id="ARBA00022777"/>
    </source>
</evidence>
<feature type="domain" description="Carbohydrate kinase PfkB" evidence="3">
    <location>
        <begin position="181"/>
        <end position="313"/>
    </location>
</feature>
<dbReference type="PROSITE" id="PS00584">
    <property type="entry name" value="PFKB_KINASES_2"/>
    <property type="match status" value="1"/>
</dbReference>
<evidence type="ECO:0000313" key="5">
    <source>
        <dbReference type="Proteomes" id="UP000290365"/>
    </source>
</evidence>
<keyword evidence="2 4" id="KW-0418">Kinase</keyword>